<feature type="transmembrane region" description="Helical" evidence="1">
    <location>
        <begin position="161"/>
        <end position="179"/>
    </location>
</feature>
<dbReference type="SMART" id="SM00460">
    <property type="entry name" value="TGc"/>
    <property type="match status" value="1"/>
</dbReference>
<dbReference type="InterPro" id="IPR038765">
    <property type="entry name" value="Papain-like_cys_pep_sf"/>
</dbReference>
<feature type="transmembrane region" description="Helical" evidence="1">
    <location>
        <begin position="114"/>
        <end position="134"/>
    </location>
</feature>
<gene>
    <name evidence="3" type="ORF">ACFOZ4_16720</name>
</gene>
<comment type="caution">
    <text evidence="3">The sequence shown here is derived from an EMBL/GenBank/DDBJ whole genome shotgun (WGS) entry which is preliminary data.</text>
</comment>
<evidence type="ECO:0000313" key="4">
    <source>
        <dbReference type="Proteomes" id="UP001595816"/>
    </source>
</evidence>
<reference evidence="4" key="1">
    <citation type="journal article" date="2019" name="Int. J. Syst. Evol. Microbiol.">
        <title>The Global Catalogue of Microorganisms (GCM) 10K type strain sequencing project: providing services to taxonomists for standard genome sequencing and annotation.</title>
        <authorList>
            <consortium name="The Broad Institute Genomics Platform"/>
            <consortium name="The Broad Institute Genome Sequencing Center for Infectious Disease"/>
            <person name="Wu L."/>
            <person name="Ma J."/>
        </authorList>
    </citation>
    <scope>NUCLEOTIDE SEQUENCE [LARGE SCALE GENOMIC DNA]</scope>
    <source>
        <strain evidence="4">CGMCC 4.7289</strain>
    </source>
</reference>
<feature type="transmembrane region" description="Helical" evidence="1">
    <location>
        <begin position="36"/>
        <end position="55"/>
    </location>
</feature>
<accession>A0ABV8LNC3</accession>
<protein>
    <submittedName>
        <fullName evidence="3">TransglutaminaseTgpA domain-containing protein</fullName>
    </submittedName>
</protein>
<dbReference type="PANTHER" id="PTHR42736">
    <property type="entry name" value="PROTEIN-GLUTAMINE GAMMA-GLUTAMYLTRANSFERASE"/>
    <property type="match status" value="1"/>
</dbReference>
<keyword evidence="1" id="KW-0812">Transmembrane</keyword>
<feature type="transmembrane region" description="Helical" evidence="1">
    <location>
        <begin position="139"/>
        <end position="155"/>
    </location>
</feature>
<dbReference type="Gene3D" id="3.10.620.30">
    <property type="match status" value="1"/>
</dbReference>
<proteinExistence type="predicted"/>
<name>A0ABV8LNC3_9ACTN</name>
<evidence type="ECO:0000313" key="3">
    <source>
        <dbReference type="EMBL" id="MFC4132250.1"/>
    </source>
</evidence>
<dbReference type="InterPro" id="IPR021878">
    <property type="entry name" value="TgpA_N"/>
</dbReference>
<dbReference type="Pfam" id="PF11992">
    <property type="entry name" value="TgpA_N"/>
    <property type="match status" value="1"/>
</dbReference>
<evidence type="ECO:0000256" key="1">
    <source>
        <dbReference type="SAM" id="Phobius"/>
    </source>
</evidence>
<dbReference type="SUPFAM" id="SSF54001">
    <property type="entry name" value="Cysteine proteinases"/>
    <property type="match status" value="1"/>
</dbReference>
<feature type="transmembrane region" description="Helical" evidence="1">
    <location>
        <begin position="62"/>
        <end position="80"/>
    </location>
</feature>
<feature type="transmembrane region" description="Helical" evidence="1">
    <location>
        <begin position="186"/>
        <end position="205"/>
    </location>
</feature>
<dbReference type="Pfam" id="PF01841">
    <property type="entry name" value="Transglut_core"/>
    <property type="match status" value="1"/>
</dbReference>
<feature type="domain" description="Transglutaminase-like" evidence="2">
    <location>
        <begin position="423"/>
        <end position="493"/>
    </location>
</feature>
<keyword evidence="1" id="KW-0472">Membrane</keyword>
<keyword evidence="4" id="KW-1185">Reference proteome</keyword>
<dbReference type="InterPro" id="IPR025403">
    <property type="entry name" value="TgpA-like_C"/>
</dbReference>
<dbReference type="InterPro" id="IPR052901">
    <property type="entry name" value="Bact_TGase-like"/>
</dbReference>
<keyword evidence="1" id="KW-1133">Transmembrane helix</keyword>
<evidence type="ECO:0000259" key="2">
    <source>
        <dbReference type="SMART" id="SM00460"/>
    </source>
</evidence>
<dbReference type="InterPro" id="IPR002931">
    <property type="entry name" value="Transglutaminase-like"/>
</dbReference>
<dbReference type="PANTHER" id="PTHR42736:SF1">
    <property type="entry name" value="PROTEIN-GLUTAMINE GAMMA-GLUTAMYLTRANSFERASE"/>
    <property type="match status" value="1"/>
</dbReference>
<dbReference type="Proteomes" id="UP001595816">
    <property type="component" value="Unassembled WGS sequence"/>
</dbReference>
<organism evidence="3 4">
    <name type="scientific">Hamadaea flava</name>
    <dbReference type="NCBI Taxonomy" id="1742688"/>
    <lineage>
        <taxon>Bacteria</taxon>
        <taxon>Bacillati</taxon>
        <taxon>Actinomycetota</taxon>
        <taxon>Actinomycetes</taxon>
        <taxon>Micromonosporales</taxon>
        <taxon>Micromonosporaceae</taxon>
        <taxon>Hamadaea</taxon>
    </lineage>
</organism>
<dbReference type="EMBL" id="JBHSAY010000009">
    <property type="protein sequence ID" value="MFC4132250.1"/>
    <property type="molecule type" value="Genomic_DNA"/>
</dbReference>
<dbReference type="RefSeq" id="WP_253753589.1">
    <property type="nucleotide sequence ID" value="NZ_JAMZDZ010000001.1"/>
</dbReference>
<sequence length="675" mass="71445">MTGASGRPTQLALVGLLGSTATAGLLFAPVFGLRALIAPVFAVVLVCYGGVELTLRRPKLAAVRPLLLMTAGGLVAWATVSPSSTPLQTLRHGVTDSWRLTLESTWPARPDAELLMFVPLAVLLAGLLGVEILLRIGPTAAVLPGLALVVLAQAYQSLDGGSAALAVVCYAAPAALVFWTGRPPPVVIGAAVVAMLFGAVGFGVLDPAGRDAYQLKEGQAVAPPPTRVANPLSEIAQRLADPDREVFRYRSDGPVDRWRLVVLDGFDGANWYATARMLRMGAPRGAPDGDLTRSADVRVSGLSGPWLPSQAIPRGVDGLAPLVDQTAGTLLLDRAGPVTYRLTWSEPVSLGAGTLDTQAAGGFGGLGVVPAGIDQQAQVATRSMRPTLQAALQLERYLSANYQLAAGTDLPTGHGWPQLRNFLLDSRRGTSEQFAAAFVVLARMSGIPARLVVGYRGGVDAGGGLHVVRNGDVLAWPEVAVEGVGWVPLDPTARATAASSSGGLAAAAAKARDQLPAEDELPAAQETVETPPVPVQDQGRSWRLLTALPPGLALLWILVVRTTKRVRTWLRRRRTGAAGVLAAWAEVRDRLAEHRVPYRAGMTPRDLAAEVSDEDIAQHVRRLGVIMDRTLWSPDPHADAKSAWESVDLVRRGLAHRSLRARLRAALDPRTLARR</sequence>
<dbReference type="Pfam" id="PF13559">
    <property type="entry name" value="DUF4129"/>
    <property type="match status" value="1"/>
</dbReference>
<feature type="transmembrane region" description="Helical" evidence="1">
    <location>
        <begin position="12"/>
        <end position="30"/>
    </location>
</feature>